<feature type="domain" description="Protein FecR C-terminal" evidence="3">
    <location>
        <begin position="250"/>
        <end position="318"/>
    </location>
</feature>
<evidence type="ECO:0000256" key="1">
    <source>
        <dbReference type="SAM" id="Phobius"/>
    </source>
</evidence>
<dbReference type="OrthoDB" id="1524389at2"/>
<dbReference type="InterPro" id="IPR006860">
    <property type="entry name" value="FecR"/>
</dbReference>
<dbReference type="RefSeq" id="WP_090974712.1">
    <property type="nucleotide sequence ID" value="NZ_FOLL01000019.1"/>
</dbReference>
<feature type="domain" description="FecR protein" evidence="2">
    <location>
        <begin position="112"/>
        <end position="205"/>
    </location>
</feature>
<dbReference type="PIRSF" id="PIRSF018266">
    <property type="entry name" value="FecR"/>
    <property type="match status" value="1"/>
</dbReference>
<dbReference type="Pfam" id="PF04773">
    <property type="entry name" value="FecR"/>
    <property type="match status" value="1"/>
</dbReference>
<reference evidence="4 5" key="1">
    <citation type="submission" date="2016-10" db="EMBL/GenBank/DDBJ databases">
        <authorList>
            <person name="de Groot N.N."/>
        </authorList>
    </citation>
    <scope>NUCLEOTIDE SEQUENCE [LARGE SCALE GENOMIC DNA]</scope>
    <source>
        <strain evidence="4 5">DSM 22900</strain>
    </source>
</reference>
<sequence>MENGGALKNLFQKLTGGTASRKEQQLIAQWLDQLDGGEEMDKQALEAWEIRSMAELRAAIKPKLASRQPTRKLVWMGAVAAVLLAVLGIWSFRLHLYHPSVDKLPAVDYVELRTGAGQRKLVTLSDGSRIWLGNASSVRYPKGFQQDRRDVFLEGQAFFEVAPDSTKPFWVHTNGLDIQVLGTSFDVKNYEGEVIKTVTVATGKVLVQPQHAGKEWTLGKGDQIICHATANQYRVQPADLTVALAWKNGELIFRDTPLEEIATQLQRWYGADINIVSRSLLKRRLSLSVKDEPLQRVLNMLAVAGAFRFDIQGRKVEIWNEE</sequence>
<keyword evidence="1" id="KW-0472">Membrane</keyword>
<keyword evidence="1" id="KW-0812">Transmembrane</keyword>
<dbReference type="AlphaFoldDB" id="A0A1I1L5D9"/>
<dbReference type="Gene3D" id="2.60.120.1440">
    <property type="match status" value="1"/>
</dbReference>
<protein>
    <submittedName>
        <fullName evidence="4">Ferric-dicitrate binding protein FerR, regulates iron transport through sigma-19</fullName>
    </submittedName>
</protein>
<evidence type="ECO:0000259" key="3">
    <source>
        <dbReference type="Pfam" id="PF16344"/>
    </source>
</evidence>
<dbReference type="PANTHER" id="PTHR30273">
    <property type="entry name" value="PERIPLASMIC SIGNAL SENSOR AND SIGMA FACTOR ACTIVATOR FECR-RELATED"/>
    <property type="match status" value="1"/>
</dbReference>
<accession>A0A1I1L5D9</accession>
<dbReference type="STRING" id="623281.SAMN05421747_11910"/>
<feature type="transmembrane region" description="Helical" evidence="1">
    <location>
        <begin position="73"/>
        <end position="92"/>
    </location>
</feature>
<dbReference type="InterPro" id="IPR032508">
    <property type="entry name" value="FecR_C"/>
</dbReference>
<evidence type="ECO:0000259" key="2">
    <source>
        <dbReference type="Pfam" id="PF04773"/>
    </source>
</evidence>
<dbReference type="GO" id="GO:0016989">
    <property type="term" value="F:sigma factor antagonist activity"/>
    <property type="evidence" value="ECO:0007669"/>
    <property type="project" value="TreeGrafter"/>
</dbReference>
<evidence type="ECO:0000313" key="4">
    <source>
        <dbReference type="EMBL" id="SFC68246.1"/>
    </source>
</evidence>
<dbReference type="Pfam" id="PF16344">
    <property type="entry name" value="FecR_C"/>
    <property type="match status" value="1"/>
</dbReference>
<name>A0A1I1L5D9_9SPHI</name>
<gene>
    <name evidence="4" type="ORF">SAMN05421747_11910</name>
</gene>
<dbReference type="Gene3D" id="3.55.50.30">
    <property type="match status" value="1"/>
</dbReference>
<proteinExistence type="predicted"/>
<keyword evidence="5" id="KW-1185">Reference proteome</keyword>
<dbReference type="EMBL" id="FOLL01000019">
    <property type="protein sequence ID" value="SFC68246.1"/>
    <property type="molecule type" value="Genomic_DNA"/>
</dbReference>
<keyword evidence="1" id="KW-1133">Transmembrane helix</keyword>
<dbReference type="PANTHER" id="PTHR30273:SF2">
    <property type="entry name" value="PROTEIN FECR"/>
    <property type="match status" value="1"/>
</dbReference>
<dbReference type="InterPro" id="IPR012373">
    <property type="entry name" value="Ferrdict_sens_TM"/>
</dbReference>
<dbReference type="Proteomes" id="UP000199577">
    <property type="component" value="Unassembled WGS sequence"/>
</dbReference>
<organism evidence="4 5">
    <name type="scientific">Parapedobacter composti</name>
    <dbReference type="NCBI Taxonomy" id="623281"/>
    <lineage>
        <taxon>Bacteria</taxon>
        <taxon>Pseudomonadati</taxon>
        <taxon>Bacteroidota</taxon>
        <taxon>Sphingobacteriia</taxon>
        <taxon>Sphingobacteriales</taxon>
        <taxon>Sphingobacteriaceae</taxon>
        <taxon>Parapedobacter</taxon>
    </lineage>
</organism>
<evidence type="ECO:0000313" key="5">
    <source>
        <dbReference type="Proteomes" id="UP000199577"/>
    </source>
</evidence>